<dbReference type="AlphaFoldDB" id="A0AAF1BNA7"/>
<feature type="transmembrane region" description="Helical" evidence="6">
    <location>
        <begin position="409"/>
        <end position="431"/>
    </location>
</feature>
<dbReference type="PANTHER" id="PTHR45649">
    <property type="entry name" value="AMINO-ACID PERMEASE BAT1"/>
    <property type="match status" value="1"/>
</dbReference>
<keyword evidence="4 6" id="KW-1133">Transmembrane helix</keyword>
<evidence type="ECO:0000256" key="2">
    <source>
        <dbReference type="ARBA" id="ARBA00022448"/>
    </source>
</evidence>
<feature type="transmembrane region" description="Helical" evidence="6">
    <location>
        <begin position="201"/>
        <end position="219"/>
    </location>
</feature>
<dbReference type="PANTHER" id="PTHR45649:SF14">
    <property type="entry name" value="GABA PERMEASE"/>
    <property type="match status" value="1"/>
</dbReference>
<feature type="transmembrane region" description="Helical" evidence="6">
    <location>
        <begin position="281"/>
        <end position="304"/>
    </location>
</feature>
<keyword evidence="5 6" id="KW-0472">Membrane</keyword>
<evidence type="ECO:0000256" key="4">
    <source>
        <dbReference type="ARBA" id="ARBA00022989"/>
    </source>
</evidence>
<feature type="transmembrane region" description="Helical" evidence="6">
    <location>
        <begin position="80"/>
        <end position="100"/>
    </location>
</feature>
<accession>A0AAF1BNA7</accession>
<dbReference type="InterPro" id="IPR002293">
    <property type="entry name" value="AA/rel_permease1"/>
</dbReference>
<dbReference type="GeneID" id="87804661"/>
<evidence type="ECO:0000256" key="5">
    <source>
        <dbReference type="ARBA" id="ARBA00023136"/>
    </source>
</evidence>
<feature type="transmembrane region" description="Helical" evidence="6">
    <location>
        <begin position="48"/>
        <end position="73"/>
    </location>
</feature>
<feature type="transmembrane region" description="Helical" evidence="6">
    <location>
        <begin position="452"/>
        <end position="474"/>
    </location>
</feature>
<evidence type="ECO:0000256" key="3">
    <source>
        <dbReference type="ARBA" id="ARBA00022692"/>
    </source>
</evidence>
<dbReference type="EMBL" id="CP086714">
    <property type="protein sequence ID" value="WOO77848.1"/>
    <property type="molecule type" value="Genomic_DNA"/>
</dbReference>
<evidence type="ECO:0000313" key="7">
    <source>
        <dbReference type="EMBL" id="WOO77848.1"/>
    </source>
</evidence>
<dbReference type="Pfam" id="PF13520">
    <property type="entry name" value="AA_permease_2"/>
    <property type="match status" value="1"/>
</dbReference>
<feature type="transmembrane region" description="Helical" evidence="6">
    <location>
        <begin position="240"/>
        <end position="261"/>
    </location>
</feature>
<keyword evidence="8" id="KW-1185">Reference proteome</keyword>
<evidence type="ECO:0000256" key="6">
    <source>
        <dbReference type="SAM" id="Phobius"/>
    </source>
</evidence>
<feature type="transmembrane region" description="Helical" evidence="6">
    <location>
        <begin position="486"/>
        <end position="505"/>
    </location>
</feature>
<name>A0AAF1BNA7_9TREE</name>
<protein>
    <submittedName>
        <fullName evidence="7">Choline transport protein</fullName>
    </submittedName>
</protein>
<proteinExistence type="predicted"/>
<feature type="transmembrane region" description="Helical" evidence="6">
    <location>
        <begin position="140"/>
        <end position="161"/>
    </location>
</feature>
<dbReference type="Gene3D" id="1.20.1740.10">
    <property type="entry name" value="Amino acid/polyamine transporter I"/>
    <property type="match status" value="1"/>
</dbReference>
<gene>
    <name evidence="7" type="primary">HNM1_14</name>
    <name evidence="7" type="ORF">LOC62_01G001405</name>
</gene>
<dbReference type="PIRSF" id="PIRSF006060">
    <property type="entry name" value="AA_transporter"/>
    <property type="match status" value="1"/>
</dbReference>
<reference evidence="7" key="1">
    <citation type="submission" date="2023-10" db="EMBL/GenBank/DDBJ databases">
        <authorList>
            <person name="Noh H."/>
        </authorList>
    </citation>
    <scope>NUCLEOTIDE SEQUENCE</scope>
    <source>
        <strain evidence="7">DUCC4014</strain>
    </source>
</reference>
<feature type="transmembrane region" description="Helical" evidence="6">
    <location>
        <begin position="173"/>
        <end position="195"/>
    </location>
</feature>
<organism evidence="7 8">
    <name type="scientific">Vanrija pseudolonga</name>
    <dbReference type="NCBI Taxonomy" id="143232"/>
    <lineage>
        <taxon>Eukaryota</taxon>
        <taxon>Fungi</taxon>
        <taxon>Dikarya</taxon>
        <taxon>Basidiomycota</taxon>
        <taxon>Agaricomycotina</taxon>
        <taxon>Tremellomycetes</taxon>
        <taxon>Trichosporonales</taxon>
        <taxon>Trichosporonaceae</taxon>
        <taxon>Vanrija</taxon>
    </lineage>
</organism>
<evidence type="ECO:0000313" key="8">
    <source>
        <dbReference type="Proteomes" id="UP000827549"/>
    </source>
</evidence>
<dbReference type="RefSeq" id="XP_062623880.1">
    <property type="nucleotide sequence ID" value="XM_062767896.1"/>
</dbReference>
<dbReference type="Proteomes" id="UP000827549">
    <property type="component" value="Chromosome 1"/>
</dbReference>
<sequence>MAENEKGPYSHAVVNESIKREQHGTGPFENVHDAERAQGTDPNRQFHFLSLIGLAYAILNSWTAMATSLSIALPSGGPVAVIWGIVPSFLGNLAMAASLAEICHVYPTSGGQYHWSAILAPAEHSAWISWVCGWFATSGWIALVGTAGSLAGSLITGVIALQNDSYVQKPWNVFLIYTGYTLIAMAVNIWALPILPRLNQAAIFWSLIGAVVILITCLSRSAGNFASPKFVFTEFINETGWPNGIAWILGLLQSCFGLTGYDAVSHMVEEMPEPHKYAPRVMILAVCIGAGSSFIFLICLLFCIKDIADVNTSAAGPLLAAIYQGTNSKVAATCLQMFPIVCMFFTAQGLMTASSRMTYAFARDGGMPFSKLFSRMNSNGVPVPAVLLNTVLVIIFGCVYLGSSAALNAILSSSVVSLNISYCVPIAIVVIRGRGILRPPSLPEPTFTLGPILGPICNIFGLIFTAVTTVFFLFPPAIPATGSSMNYAVAVFFIVGIISAITWFTQGRKDFIGPRDLGALLELARTEVAPNARQGKHATTIVEESD</sequence>
<keyword evidence="2" id="KW-0813">Transport</keyword>
<dbReference type="GO" id="GO:0016020">
    <property type="term" value="C:membrane"/>
    <property type="evidence" value="ECO:0007669"/>
    <property type="project" value="UniProtKB-SubCell"/>
</dbReference>
<keyword evidence="3 6" id="KW-0812">Transmembrane</keyword>
<evidence type="ECO:0000256" key="1">
    <source>
        <dbReference type="ARBA" id="ARBA00004141"/>
    </source>
</evidence>
<dbReference type="GO" id="GO:0022857">
    <property type="term" value="F:transmembrane transporter activity"/>
    <property type="evidence" value="ECO:0007669"/>
    <property type="project" value="InterPro"/>
</dbReference>
<comment type="subcellular location">
    <subcellularLocation>
        <location evidence="1">Membrane</location>
        <topology evidence="1">Multi-pass membrane protein</topology>
    </subcellularLocation>
</comment>
<feature type="transmembrane region" description="Helical" evidence="6">
    <location>
        <begin position="381"/>
        <end position="403"/>
    </location>
</feature>